<feature type="coiled-coil region" evidence="4">
    <location>
        <begin position="113"/>
        <end position="144"/>
    </location>
</feature>
<evidence type="ECO:0000256" key="1">
    <source>
        <dbReference type="ARBA" id="ARBA00018672"/>
    </source>
</evidence>
<organism evidence="7 8">
    <name type="scientific">Petrocella atlantisensis</name>
    <dbReference type="NCBI Taxonomy" id="2173034"/>
    <lineage>
        <taxon>Bacteria</taxon>
        <taxon>Bacillati</taxon>
        <taxon>Bacillota</taxon>
        <taxon>Clostridia</taxon>
        <taxon>Lachnospirales</taxon>
        <taxon>Vallitaleaceae</taxon>
        <taxon>Petrocella</taxon>
    </lineage>
</organism>
<keyword evidence="3" id="KW-0597">Phosphoprotein</keyword>
<dbReference type="PANTHER" id="PTHR45228:SF5">
    <property type="entry name" value="CYCLIC DI-GMP PHOSPHODIESTERASE VC_1348-RELATED"/>
    <property type="match status" value="1"/>
</dbReference>
<evidence type="ECO:0000259" key="5">
    <source>
        <dbReference type="PROSITE" id="PS50110"/>
    </source>
</evidence>
<dbReference type="GO" id="GO:0000160">
    <property type="term" value="P:phosphorelay signal transduction system"/>
    <property type="evidence" value="ECO:0007669"/>
    <property type="project" value="InterPro"/>
</dbReference>
<dbReference type="InterPro" id="IPR011006">
    <property type="entry name" value="CheY-like_superfamily"/>
</dbReference>
<name>A0A3P7PWX4_9FIRM</name>
<feature type="modified residue" description="4-aspartylphosphate" evidence="3">
    <location>
        <position position="51"/>
    </location>
</feature>
<feature type="domain" description="Response regulatory" evidence="5">
    <location>
        <begin position="3"/>
        <end position="118"/>
    </location>
</feature>
<dbReference type="SMART" id="SM00448">
    <property type="entry name" value="REC"/>
    <property type="match status" value="1"/>
</dbReference>
<keyword evidence="7" id="KW-0378">Hydrolase</keyword>
<dbReference type="Pfam" id="PF00072">
    <property type="entry name" value="Response_reg"/>
    <property type="match status" value="1"/>
</dbReference>
<accession>A0A3P7PWX4</accession>
<evidence type="ECO:0000256" key="2">
    <source>
        <dbReference type="ARBA" id="ARBA00024867"/>
    </source>
</evidence>
<dbReference type="Pfam" id="PF13487">
    <property type="entry name" value="HD_5"/>
    <property type="match status" value="1"/>
</dbReference>
<sequence length="359" mass="40985">MRKILIVDDSSTDRMIVSNLLSDYHVLMACDGLEAMRILEEVPDIDLIVLDLNMPNMNGFEVLTALNDNPSYKNIVTIILTNFDETENEIRGLNLGAVDYIRKPLNLESLKKRIEVHLSLKEAKKRIEEHNEQLEEIVANRTDELVYTRDTTIHALIGLLEVRNLESSNHTIRTQWMMKRLCEHLKTKSTFSNILDDDYINELFKTAPLHDIGKVGIPDSILLKPGRLNQDEFEIMKKHVTYGVEALSHHTGDGKLTPSFIKTAIDIVGNHHEKYNGKGYPKGLAGDSIPLPGRLMAIIDVYDALTSKRVYKDAYTHEEAIEMIGKESGQHFDPKIVSSFLEIQYDILEISREYRQELS</sequence>
<dbReference type="InterPro" id="IPR001789">
    <property type="entry name" value="Sig_transdc_resp-reg_receiver"/>
</dbReference>
<dbReference type="SUPFAM" id="SSF109604">
    <property type="entry name" value="HD-domain/PDEase-like"/>
    <property type="match status" value="1"/>
</dbReference>
<comment type="function">
    <text evidence="2">May play the central regulatory role in sporulation. It may be an element of the effector pathway responsible for the activation of sporulation genes in response to nutritional stress. Spo0A may act in concert with spo0H (a sigma factor) to control the expression of some genes that are critical to the sporulation process.</text>
</comment>
<dbReference type="AlphaFoldDB" id="A0A3P7PWX4"/>
<keyword evidence="8" id="KW-1185">Reference proteome</keyword>
<dbReference type="OrthoDB" id="9805474at2"/>
<evidence type="ECO:0000259" key="6">
    <source>
        <dbReference type="PROSITE" id="PS51832"/>
    </source>
</evidence>
<evidence type="ECO:0000256" key="3">
    <source>
        <dbReference type="PROSITE-ProRule" id="PRU00169"/>
    </source>
</evidence>
<dbReference type="KEGG" id="cbar:PATL70BA_2295"/>
<keyword evidence="4" id="KW-0175">Coiled coil</keyword>
<dbReference type="CDD" id="cd00077">
    <property type="entry name" value="HDc"/>
    <property type="match status" value="1"/>
</dbReference>
<dbReference type="Proteomes" id="UP000279029">
    <property type="component" value="Chromosome"/>
</dbReference>
<dbReference type="GO" id="GO:0016787">
    <property type="term" value="F:hydrolase activity"/>
    <property type="evidence" value="ECO:0007669"/>
    <property type="project" value="UniProtKB-KW"/>
</dbReference>
<feature type="domain" description="HD-GYP" evidence="6">
    <location>
        <begin position="145"/>
        <end position="356"/>
    </location>
</feature>
<dbReference type="PROSITE" id="PS51832">
    <property type="entry name" value="HD_GYP"/>
    <property type="match status" value="1"/>
</dbReference>
<evidence type="ECO:0000313" key="8">
    <source>
        <dbReference type="Proteomes" id="UP000279029"/>
    </source>
</evidence>
<gene>
    <name evidence="7" type="ORF">PATL70BA_2295</name>
</gene>
<dbReference type="PANTHER" id="PTHR45228">
    <property type="entry name" value="CYCLIC DI-GMP PHOSPHODIESTERASE TM_0186-RELATED"/>
    <property type="match status" value="1"/>
</dbReference>
<dbReference type="RefSeq" id="WP_125137362.1">
    <property type="nucleotide sequence ID" value="NZ_LR130778.1"/>
</dbReference>
<dbReference type="EMBL" id="LR130778">
    <property type="protein sequence ID" value="VDN48187.1"/>
    <property type="molecule type" value="Genomic_DNA"/>
</dbReference>
<dbReference type="InterPro" id="IPR003607">
    <property type="entry name" value="HD/PDEase_dom"/>
</dbReference>
<dbReference type="InterPro" id="IPR037522">
    <property type="entry name" value="HD_GYP_dom"/>
</dbReference>
<dbReference type="SUPFAM" id="SSF52172">
    <property type="entry name" value="CheY-like"/>
    <property type="match status" value="1"/>
</dbReference>
<dbReference type="InterPro" id="IPR052020">
    <property type="entry name" value="Cyclic_di-GMP/3'3'-cGAMP_PDE"/>
</dbReference>
<dbReference type="SMART" id="SM00471">
    <property type="entry name" value="HDc"/>
    <property type="match status" value="1"/>
</dbReference>
<evidence type="ECO:0000256" key="4">
    <source>
        <dbReference type="SAM" id="Coils"/>
    </source>
</evidence>
<proteinExistence type="predicted"/>
<dbReference type="Gene3D" id="1.10.3210.10">
    <property type="entry name" value="Hypothetical protein af1432"/>
    <property type="match status" value="1"/>
</dbReference>
<reference evidence="7 8" key="1">
    <citation type="submission" date="2018-09" db="EMBL/GenBank/DDBJ databases">
        <authorList>
            <person name="Postec A."/>
        </authorList>
    </citation>
    <scope>NUCLEOTIDE SEQUENCE [LARGE SCALE GENOMIC DNA]</scope>
    <source>
        <strain evidence="7">70B-A</strain>
    </source>
</reference>
<dbReference type="PROSITE" id="PS50110">
    <property type="entry name" value="RESPONSE_REGULATORY"/>
    <property type="match status" value="1"/>
</dbReference>
<dbReference type="Gene3D" id="3.40.50.2300">
    <property type="match status" value="1"/>
</dbReference>
<evidence type="ECO:0000313" key="7">
    <source>
        <dbReference type="EMBL" id="VDN48187.1"/>
    </source>
</evidence>
<protein>
    <recommendedName>
        <fullName evidence="1">Stage 0 sporulation protein A homolog</fullName>
    </recommendedName>
</protein>